<dbReference type="GO" id="GO:0046872">
    <property type="term" value="F:metal ion binding"/>
    <property type="evidence" value="ECO:0007669"/>
    <property type="project" value="UniProtKB-KW"/>
</dbReference>
<dbReference type="SUPFAM" id="SSF48056">
    <property type="entry name" value="Di-copper centre-containing domain"/>
    <property type="match status" value="1"/>
</dbReference>
<proteinExistence type="inferred from homology"/>
<keyword evidence="6" id="KW-0186">Copper</keyword>
<evidence type="ECO:0000256" key="2">
    <source>
        <dbReference type="ARBA" id="ARBA00009928"/>
    </source>
</evidence>
<dbReference type="Pfam" id="PF18132">
    <property type="entry name" value="Tyrosinase_C"/>
    <property type="match status" value="1"/>
</dbReference>
<evidence type="ECO:0000256" key="3">
    <source>
        <dbReference type="ARBA" id="ARBA00011906"/>
    </source>
</evidence>
<evidence type="ECO:0000313" key="14">
    <source>
        <dbReference type="EMBL" id="OMP84812.1"/>
    </source>
</evidence>
<sequence>MRLFDISAALGALCLFSLGANASPIEPGLVERQSSFFALTGAAGGTSPRLEVRDLAANADQWNLFLLAMQRFQSKPQTNKLSYYQVAGPTGIHGRPYVNWDGVAAYTSQPYWPGYCPHSSNLFGTWHRPYISLFEQLVLQYANEIINESPAGATKTKYQTAVKTLRFPFWDWAKKTSSVIPAPLSQATVRVTFPQNGTSTSIPNPVYAYRFQVVPDPNFDGSYANNRQTLRSSSAEANLQASYTSRRNTLLTLFSRNQAYNTFSTDANGNTAPNLEGIHNGVHNDIGGYMQQIAYSAMDPIFAMHHANVDRIVAIWQKLYPNSYVAAASQAAGTRTIAPGTSRDANSPLTPFHRDTGGTFWTSNTVRDTTVLGYTYPDLVGVSNSQLTTNLNRLYGNTATNTALRVTGTGDTSATTYDYMAMVTLDKSVLGGMSYAVRFLLNGQYFASFAALAVPQPPGGQTKAVTSSGTVMLTAALAERGVDTSDREATEQYLSENLKWQVVQNDQVVNNVPSLNVTIASTEVKPAKATNQFATWLGPPQEIDNSTSSS</sequence>
<evidence type="ECO:0000256" key="5">
    <source>
        <dbReference type="ARBA" id="ARBA00023002"/>
    </source>
</evidence>
<evidence type="ECO:0000256" key="7">
    <source>
        <dbReference type="ARBA" id="ARBA00023033"/>
    </source>
</evidence>
<dbReference type="EMBL" id="MSZU01000087">
    <property type="protein sequence ID" value="OMP84812.1"/>
    <property type="molecule type" value="Genomic_DNA"/>
</dbReference>
<comment type="catalytic activity">
    <reaction evidence="10">
        <text>L-tyrosine + O2 = L-dopaquinone + H2O</text>
        <dbReference type="Rhea" id="RHEA:18117"/>
        <dbReference type="ChEBI" id="CHEBI:15377"/>
        <dbReference type="ChEBI" id="CHEBI:15379"/>
        <dbReference type="ChEBI" id="CHEBI:57924"/>
        <dbReference type="ChEBI" id="CHEBI:58315"/>
        <dbReference type="EC" id="1.14.18.1"/>
    </reaction>
</comment>
<dbReference type="InterPro" id="IPR002227">
    <property type="entry name" value="Tyrosinase_Cu-bd"/>
</dbReference>
<dbReference type="OrthoDB" id="6132182at2759"/>
<comment type="similarity">
    <text evidence="2">Belongs to the tyrosinase family.</text>
</comment>
<comment type="catalytic activity">
    <reaction evidence="9">
        <text>2 L-dopa + O2 = 2 L-dopaquinone + 2 H2O</text>
        <dbReference type="Rhea" id="RHEA:34287"/>
        <dbReference type="ChEBI" id="CHEBI:15377"/>
        <dbReference type="ChEBI" id="CHEBI:15379"/>
        <dbReference type="ChEBI" id="CHEBI:57504"/>
        <dbReference type="ChEBI" id="CHEBI:57924"/>
        <dbReference type="EC" id="1.14.18.1"/>
    </reaction>
</comment>
<dbReference type="InterPro" id="IPR008922">
    <property type="entry name" value="Di-copper_centre_dom_sf"/>
</dbReference>
<gene>
    <name evidence="14" type="ORF">BK809_0001915</name>
</gene>
<name>A0A1S8BB58_9PEZI</name>
<keyword evidence="8" id="KW-0470">Melanin biosynthesis</keyword>
<feature type="chain" id="PRO_5012029168" description="tyrosinase" evidence="11">
    <location>
        <begin position="23"/>
        <end position="550"/>
    </location>
</feature>
<evidence type="ECO:0000256" key="1">
    <source>
        <dbReference type="ARBA" id="ARBA00001973"/>
    </source>
</evidence>
<dbReference type="STRING" id="420778.A0A1S8BB58"/>
<feature type="domain" description="Tyrosinase copper-binding" evidence="12">
    <location>
        <begin position="90"/>
        <end position="318"/>
    </location>
</feature>
<dbReference type="InterPro" id="IPR041640">
    <property type="entry name" value="Tyrosinase_C"/>
</dbReference>
<organism evidence="14 15">
    <name type="scientific">Diplodia seriata</name>
    <dbReference type="NCBI Taxonomy" id="420778"/>
    <lineage>
        <taxon>Eukaryota</taxon>
        <taxon>Fungi</taxon>
        <taxon>Dikarya</taxon>
        <taxon>Ascomycota</taxon>
        <taxon>Pezizomycotina</taxon>
        <taxon>Dothideomycetes</taxon>
        <taxon>Dothideomycetes incertae sedis</taxon>
        <taxon>Botryosphaeriales</taxon>
        <taxon>Botryosphaeriaceae</taxon>
        <taxon>Diplodia</taxon>
    </lineage>
</organism>
<feature type="domain" description="Tyrosinase C-terminal" evidence="13">
    <location>
        <begin position="418"/>
        <end position="519"/>
    </location>
</feature>
<dbReference type="Gene3D" id="1.10.1280.10">
    <property type="entry name" value="Di-copper center containing domain from catechol oxidase"/>
    <property type="match status" value="1"/>
</dbReference>
<dbReference type="PRINTS" id="PR00092">
    <property type="entry name" value="TYROSINASE"/>
</dbReference>
<dbReference type="PANTHER" id="PTHR11474:SF76">
    <property type="entry name" value="SHKT DOMAIN-CONTAINING PROTEIN"/>
    <property type="match status" value="1"/>
</dbReference>
<feature type="signal peptide" evidence="11">
    <location>
        <begin position="1"/>
        <end position="22"/>
    </location>
</feature>
<keyword evidence="11" id="KW-0732">Signal</keyword>
<dbReference type="Pfam" id="PF00264">
    <property type="entry name" value="Tyrosinase"/>
    <property type="match status" value="1"/>
</dbReference>
<dbReference type="GO" id="GO:0004503">
    <property type="term" value="F:tyrosinase activity"/>
    <property type="evidence" value="ECO:0007669"/>
    <property type="project" value="UniProtKB-EC"/>
</dbReference>
<evidence type="ECO:0000256" key="11">
    <source>
        <dbReference type="SAM" id="SignalP"/>
    </source>
</evidence>
<reference evidence="14 15" key="1">
    <citation type="submission" date="2017-01" db="EMBL/GenBank/DDBJ databases">
        <title>Draft genome sequence of Diplodia seriata F98.1, a fungal species involved in grapevine trunk diseases.</title>
        <authorList>
            <person name="Robert-Siegwald G."/>
            <person name="Vallet J."/>
            <person name="Abou-Mansour E."/>
            <person name="Xu J."/>
            <person name="Rey P."/>
            <person name="Bertsch C."/>
            <person name="Rego C."/>
            <person name="Larignon P."/>
            <person name="Fontaine F."/>
            <person name="Lebrun M.-H."/>
        </authorList>
    </citation>
    <scope>NUCLEOTIDE SEQUENCE [LARGE SCALE GENOMIC DNA]</scope>
    <source>
        <strain evidence="14 15">F98.1</strain>
    </source>
</reference>
<keyword evidence="5" id="KW-0560">Oxidoreductase</keyword>
<dbReference type="EC" id="1.14.18.1" evidence="3"/>
<keyword evidence="7" id="KW-0503">Monooxygenase</keyword>
<evidence type="ECO:0000256" key="6">
    <source>
        <dbReference type="ARBA" id="ARBA00023008"/>
    </source>
</evidence>
<dbReference type="AlphaFoldDB" id="A0A1S8BB58"/>
<evidence type="ECO:0000256" key="4">
    <source>
        <dbReference type="ARBA" id="ARBA00022723"/>
    </source>
</evidence>
<keyword evidence="4" id="KW-0479">Metal-binding</keyword>
<evidence type="ECO:0000313" key="15">
    <source>
        <dbReference type="Proteomes" id="UP000190776"/>
    </source>
</evidence>
<dbReference type="Proteomes" id="UP000190776">
    <property type="component" value="Unassembled WGS sequence"/>
</dbReference>
<protein>
    <recommendedName>
        <fullName evidence="3">tyrosinase</fullName>
        <ecNumber evidence="3">1.14.18.1</ecNumber>
    </recommendedName>
</protein>
<dbReference type="InterPro" id="IPR050316">
    <property type="entry name" value="Tyrosinase/Hemocyanin"/>
</dbReference>
<comment type="caution">
    <text evidence="14">The sequence shown here is derived from an EMBL/GenBank/DDBJ whole genome shotgun (WGS) entry which is preliminary data.</text>
</comment>
<evidence type="ECO:0000259" key="12">
    <source>
        <dbReference type="Pfam" id="PF00264"/>
    </source>
</evidence>
<dbReference type="PANTHER" id="PTHR11474">
    <property type="entry name" value="TYROSINASE FAMILY MEMBER"/>
    <property type="match status" value="1"/>
</dbReference>
<evidence type="ECO:0000256" key="8">
    <source>
        <dbReference type="ARBA" id="ARBA00023101"/>
    </source>
</evidence>
<dbReference type="GO" id="GO:0042438">
    <property type="term" value="P:melanin biosynthetic process"/>
    <property type="evidence" value="ECO:0007669"/>
    <property type="project" value="UniProtKB-KW"/>
</dbReference>
<evidence type="ECO:0000259" key="13">
    <source>
        <dbReference type="Pfam" id="PF18132"/>
    </source>
</evidence>
<evidence type="ECO:0000256" key="10">
    <source>
        <dbReference type="ARBA" id="ARBA00048881"/>
    </source>
</evidence>
<comment type="cofactor">
    <cofactor evidence="1">
        <name>Cu(2+)</name>
        <dbReference type="ChEBI" id="CHEBI:29036"/>
    </cofactor>
</comment>
<accession>A0A1S8BB58</accession>
<evidence type="ECO:0000256" key="9">
    <source>
        <dbReference type="ARBA" id="ARBA00048233"/>
    </source>
</evidence>